<keyword evidence="1" id="KW-0812">Transmembrane</keyword>
<gene>
    <name evidence="2" type="ORF">SAMN04488502_102140</name>
</gene>
<proteinExistence type="predicted"/>
<evidence type="ECO:0000313" key="3">
    <source>
        <dbReference type="Proteomes" id="UP000214880"/>
    </source>
</evidence>
<dbReference type="Proteomes" id="UP000214880">
    <property type="component" value="Unassembled WGS sequence"/>
</dbReference>
<name>A0A1G9QE21_9FIRM</name>
<evidence type="ECO:0000313" key="2">
    <source>
        <dbReference type="EMBL" id="SDM09226.1"/>
    </source>
</evidence>
<dbReference type="AlphaFoldDB" id="A0A1G9QE21"/>
<dbReference type="EMBL" id="FNHB01000002">
    <property type="protein sequence ID" value="SDM09226.1"/>
    <property type="molecule type" value="Genomic_DNA"/>
</dbReference>
<keyword evidence="3" id="KW-1185">Reference proteome</keyword>
<protein>
    <submittedName>
        <fullName evidence="2">Uncharacterized protein</fullName>
    </submittedName>
</protein>
<keyword evidence="1" id="KW-1133">Transmembrane helix</keyword>
<accession>A0A1G9QE21</accession>
<feature type="transmembrane region" description="Helical" evidence="1">
    <location>
        <begin position="6"/>
        <end position="28"/>
    </location>
</feature>
<feature type="transmembrane region" description="Helical" evidence="1">
    <location>
        <begin position="35"/>
        <end position="53"/>
    </location>
</feature>
<evidence type="ECO:0000256" key="1">
    <source>
        <dbReference type="SAM" id="Phobius"/>
    </source>
</evidence>
<dbReference type="OrthoDB" id="9980841at2"/>
<organism evidence="2 3">
    <name type="scientific">Dendrosporobacter quercicolus</name>
    <dbReference type="NCBI Taxonomy" id="146817"/>
    <lineage>
        <taxon>Bacteria</taxon>
        <taxon>Bacillati</taxon>
        <taxon>Bacillota</taxon>
        <taxon>Negativicutes</taxon>
        <taxon>Selenomonadales</taxon>
        <taxon>Sporomusaceae</taxon>
        <taxon>Dendrosporobacter</taxon>
    </lineage>
</organism>
<dbReference type="STRING" id="146817.SAMN04488502_102140"/>
<reference evidence="2 3" key="1">
    <citation type="submission" date="2016-10" db="EMBL/GenBank/DDBJ databases">
        <authorList>
            <person name="de Groot N.N."/>
        </authorList>
    </citation>
    <scope>NUCLEOTIDE SEQUENCE [LARGE SCALE GENOMIC DNA]</scope>
    <source>
        <strain evidence="2 3">DSM 1736</strain>
    </source>
</reference>
<keyword evidence="1" id="KW-0472">Membrane</keyword>
<sequence length="219" mass="24854">MQFSNAFYHELIILLSILILLIPAIMVFKRENRWKMLLAFFIIVPVFVAYLPGKKAPSSPIEHIETDFTPAQRQAAFQQWFKEYQAGLDNFDKSWQKFNETVGGLEAEELSRSEAAAEFTGILNQAQTYHQALANLLPPPELAVTEQELISGLLEETQSVSAAQLLIIEKTINLLEDETTTQAKQAELANEIKKLALLHRPVYLDIMPKITRLKTSLKL</sequence>
<dbReference type="RefSeq" id="WP_092070339.1">
    <property type="nucleotide sequence ID" value="NZ_FNHB01000002.1"/>
</dbReference>